<evidence type="ECO:0000256" key="3">
    <source>
        <dbReference type="SAM" id="Phobius"/>
    </source>
</evidence>
<dbReference type="PANTHER" id="PTHR10794:SF92">
    <property type="entry name" value="EMBRYOGENESIS-ASSOCIATED PROTEIN EMB8"/>
    <property type="match status" value="1"/>
</dbReference>
<feature type="domain" description="DUF7750" evidence="5">
    <location>
        <begin position="554"/>
        <end position="618"/>
    </location>
</feature>
<feature type="region of interest" description="Disordered" evidence="2">
    <location>
        <begin position="676"/>
        <end position="865"/>
    </location>
</feature>
<evidence type="ECO:0000259" key="5">
    <source>
        <dbReference type="Pfam" id="PF24930"/>
    </source>
</evidence>
<organism evidence="6">
    <name type="scientific">Fagus sylvatica</name>
    <name type="common">Beechnut</name>
    <dbReference type="NCBI Taxonomy" id="28930"/>
    <lineage>
        <taxon>Eukaryota</taxon>
        <taxon>Viridiplantae</taxon>
        <taxon>Streptophyta</taxon>
        <taxon>Embryophyta</taxon>
        <taxon>Tracheophyta</taxon>
        <taxon>Spermatophyta</taxon>
        <taxon>Magnoliopsida</taxon>
        <taxon>eudicotyledons</taxon>
        <taxon>Gunneridae</taxon>
        <taxon>Pentapetalae</taxon>
        <taxon>rosids</taxon>
        <taxon>fabids</taxon>
        <taxon>Fagales</taxon>
        <taxon>Fagaceae</taxon>
        <taxon>Fagus</taxon>
    </lineage>
</organism>
<dbReference type="GO" id="GO:0004175">
    <property type="term" value="F:endopeptidase activity"/>
    <property type="evidence" value="ECO:0007669"/>
    <property type="project" value="UniProtKB-ARBA"/>
</dbReference>
<dbReference type="InterPro" id="IPR056652">
    <property type="entry name" value="DUF7750"/>
</dbReference>
<feature type="transmembrane region" description="Helical" evidence="3">
    <location>
        <begin position="1548"/>
        <end position="1570"/>
    </location>
</feature>
<comment type="similarity">
    <text evidence="1">Belongs to the AB hydrolase superfamily. AB hydrolase 4 family.</text>
</comment>
<feature type="transmembrane region" description="Helical" evidence="3">
    <location>
        <begin position="1463"/>
        <end position="1485"/>
    </location>
</feature>
<evidence type="ECO:0000259" key="4">
    <source>
        <dbReference type="Pfam" id="PF02517"/>
    </source>
</evidence>
<feature type="region of interest" description="Disordered" evidence="2">
    <location>
        <begin position="899"/>
        <end position="1016"/>
    </location>
</feature>
<dbReference type="GO" id="GO:0047372">
    <property type="term" value="F:monoacylglycerol lipase activity"/>
    <property type="evidence" value="ECO:0007669"/>
    <property type="project" value="TreeGrafter"/>
</dbReference>
<gene>
    <name evidence="6" type="ORF">FSB_LOCUS34520</name>
</gene>
<evidence type="ECO:0000256" key="2">
    <source>
        <dbReference type="SAM" id="MobiDB-lite"/>
    </source>
</evidence>
<reference evidence="6" key="1">
    <citation type="submission" date="2018-02" db="EMBL/GenBank/DDBJ databases">
        <authorList>
            <person name="Cohen D.B."/>
            <person name="Kent A.D."/>
        </authorList>
    </citation>
    <scope>NUCLEOTIDE SEQUENCE</scope>
</reference>
<evidence type="ECO:0000313" key="6">
    <source>
        <dbReference type="EMBL" id="SPD06638.1"/>
    </source>
</evidence>
<feature type="transmembrane region" description="Helical" evidence="3">
    <location>
        <begin position="1591"/>
        <end position="1608"/>
    </location>
</feature>
<feature type="compositionally biased region" description="Polar residues" evidence="2">
    <location>
        <begin position="846"/>
        <end position="865"/>
    </location>
</feature>
<feature type="compositionally biased region" description="Polar residues" evidence="2">
    <location>
        <begin position="695"/>
        <end position="713"/>
    </location>
</feature>
<feature type="compositionally biased region" description="Polar residues" evidence="2">
    <location>
        <begin position="754"/>
        <end position="765"/>
    </location>
</feature>
<keyword evidence="3" id="KW-1133">Transmembrane helix</keyword>
<dbReference type="InterPro" id="IPR003675">
    <property type="entry name" value="Rce1/LyrA-like_dom"/>
</dbReference>
<evidence type="ECO:0000256" key="1">
    <source>
        <dbReference type="ARBA" id="ARBA00010884"/>
    </source>
</evidence>
<dbReference type="SUPFAM" id="SSF53474">
    <property type="entry name" value="alpha/beta-Hydrolases"/>
    <property type="match status" value="1"/>
</dbReference>
<dbReference type="EMBL" id="OIVN01002813">
    <property type="protein sequence ID" value="SPD06638.1"/>
    <property type="molecule type" value="Genomic_DNA"/>
</dbReference>
<dbReference type="Gene3D" id="3.40.50.1820">
    <property type="entry name" value="alpha/beta hydrolase"/>
    <property type="match status" value="1"/>
</dbReference>
<protein>
    <recommendedName>
        <fullName evidence="7">AB hydrolase-1 domain-containing protein</fullName>
    </recommendedName>
</protein>
<feature type="compositionally biased region" description="Polar residues" evidence="2">
    <location>
        <begin position="981"/>
        <end position="1001"/>
    </location>
</feature>
<feature type="compositionally biased region" description="Basic and acidic residues" evidence="2">
    <location>
        <begin position="771"/>
        <end position="798"/>
    </location>
</feature>
<dbReference type="GO" id="GO:0034338">
    <property type="term" value="F:short-chain carboxylesterase activity"/>
    <property type="evidence" value="ECO:0007669"/>
    <property type="project" value="TreeGrafter"/>
</dbReference>
<evidence type="ECO:0008006" key="7">
    <source>
        <dbReference type="Google" id="ProtNLM"/>
    </source>
</evidence>
<keyword evidence="3" id="KW-0472">Membrane</keyword>
<feature type="transmembrane region" description="Helical" evidence="3">
    <location>
        <begin position="1497"/>
        <end position="1518"/>
    </location>
</feature>
<feature type="compositionally biased region" description="Basic and acidic residues" evidence="2">
    <location>
        <begin position="967"/>
        <end position="978"/>
    </location>
</feature>
<dbReference type="Pfam" id="PF02517">
    <property type="entry name" value="Rce1-like"/>
    <property type="match status" value="1"/>
</dbReference>
<feature type="compositionally biased region" description="Basic and acidic residues" evidence="2">
    <location>
        <begin position="1004"/>
        <end position="1014"/>
    </location>
</feature>
<feature type="domain" description="CAAX prenyl protease 2/Lysostaphin resistance protein A-like" evidence="4">
    <location>
        <begin position="1596"/>
        <end position="1678"/>
    </location>
</feature>
<dbReference type="InterPro" id="IPR050960">
    <property type="entry name" value="AB_hydrolase_4_sf"/>
</dbReference>
<dbReference type="Pfam" id="PF24930">
    <property type="entry name" value="DUF7750"/>
    <property type="match status" value="1"/>
</dbReference>
<feature type="compositionally biased region" description="Polar residues" evidence="2">
    <location>
        <begin position="799"/>
        <end position="829"/>
    </location>
</feature>
<keyword evidence="3" id="KW-0812">Transmembrane</keyword>
<proteinExistence type="inferred from homology"/>
<feature type="compositionally biased region" description="Basic and acidic residues" evidence="2">
    <location>
        <begin position="907"/>
        <end position="936"/>
    </location>
</feature>
<dbReference type="GO" id="GO:0080120">
    <property type="term" value="P:CAAX-box protein maturation"/>
    <property type="evidence" value="ECO:0007669"/>
    <property type="project" value="UniProtKB-ARBA"/>
</dbReference>
<dbReference type="PANTHER" id="PTHR10794">
    <property type="entry name" value="ABHYDROLASE DOMAIN-CONTAINING PROTEIN"/>
    <property type="match status" value="1"/>
</dbReference>
<dbReference type="InterPro" id="IPR029058">
    <property type="entry name" value="AB_hydrolase_fold"/>
</dbReference>
<sequence>MSLVSTRLHANPNPLFFLPKRHFQIREFRVFRRRRLKQTTSTRSLPIRTQFEDLFQTLISQFPSVNSFQFIAPALGFASGFALHLSRRSENQLGPGLNSDIGEWIFFTSPTPFNRFVLLRCPSISEELNMGRIVVRSGGESENDFELEYQRVCVSTEDGGVVSLDWPAKLELKEEHGLDTTFLLVPGTPQGSMDTDVRSFVCESLKRGFFPIIMNPRGCAGSPLTTARLFTAADSDDISTAIQFIIKARPWTTLMAVGWGYGANMLTKYLAEAGDKTPLTAATCIDNPFDLNQATTSDHNLTAGLIDILRSNKELFQGKAKGFDVEKALLAKSVRDFEKAISMVSYGFQALEDFYSDSSTRDVVGNVKIPLLFIQNDNGMVPLFSIPRSLIAENPFTSLLLCSCIPSSVVASGTSVISWCQQLTIEWLTAVELGLLKGRHPLLKDVDVTFNPSKGLALVENTSSDKNDKVDKLSDLTQSNTLNGFSVDPANDMLEDGDTVPSLYLRSRRDSRKNLEVEDAGLQEMENGALQQISSVDAELVNEEEVGSVDGERGQVLQTTQVVMNMLDMTMPGTLTEEKRKKVLTAVNQGETLMNALQDAVPGDVREKLTTAVTGILQTQGTSLNFNGLLDIAKIPDVSSGLKSKIPENVGISSEEGFDKDHHSSDQIERVDELTDSLNDSQPGIDKPTGDLESDPSSGKSQTVNLGPSQSTRGDGVDISGSVRKDTSESGNNDEYDEFPKEKPAPCLDDVENGSETGVKSNFPSQGDEGGGDKEATINEHKDHDGGVAQIEAKEENNNQKTGDSSTDQGEVASSSITEEVPPGSSSEAQAMGNEGNDNQRKDNKSMQPVQDQTNSIMSDPSPTFNVSQALDALTAVDDSTQVAVNSVFGVIENMITQLEEGSEEEDGRKDRNNSQAKKIDSGSDQHSIIEDHKLEEEEENENKQSMQSDSLDDLPVYNHYENSMHSQRDPRTGRVEEDTTQNPNSSNGKSMDRSQGSKTNIHAAKDKNEKKDQLVGSKILADKPAKLRRVNSIPLNITANPYDASLYVEYLRKYLISKKPTKSLDLDTTTALLFDYFPEEGQWKLLEQPGNSGISNSDTTTHYGVVSQVEAHSPAKANDTDNFIEPPYVIFDTEKQQEPLAGYETMDHLNRKVEISDDRLEELMHFVKNIVMDALKVEVGRKLSSDDMKETKLSLARELELVANAVSLAVGHDKEHIRCVEGNHSIQCTPEKLGTLQGELIIRAISSAVQDTIYLRKVLPIGVIIGSSLAALRKSFNVATVHDNSQREVLTHVLAKKSGEKTLVSRGEGKDELESSNNNTVMVGAVTAALGASALLVNQQVLYKSNENAGTLSKSFKVKGNHQKEPDNLGEEVSENDQNNMVTSLAEKAMSVAGPVVPMKEDGAVDQERLVALLADLGQKGGLLKLVGKLALLWGGIRGAMSLTNRLILFLHLDERPLFQRILGFVGMVLVLWSPVVIPLIPTLMQGWMTNTSSKVAELVCVIGLYTASLILVMLWGRKIRGYEDALQQYGLDLTSLQKIPNFLKGLIGGVVLVLSIHSVNVLIGCANFSWPPSPSPFNAMTHFKVFGRMLMLAGQGIVTATGVALVEELLFRSWLPNEIAVDLGYHQGIIISGLAFSLFQRSPQAIPGLWLLSLGLAGARQRSEGSLSIPIGLRAGIMASSFVLQKGGFLTYNGNFPLWITGAHTFEPFSGLVGFAFALVLATVLYPSQPSRNKILKRTIQE</sequence>
<accession>A0A2N9H478</accession>
<name>A0A2N9H478_FAGSY</name>
<feature type="transmembrane region" description="Helical" evidence="3">
    <location>
        <begin position="1711"/>
        <end position="1730"/>
    </location>
</feature>